<dbReference type="AlphaFoldDB" id="S3DHQ0"/>
<keyword evidence="3" id="KW-1005">Bacterial flagellum biogenesis</keyword>
<proteinExistence type="inferred from homology"/>
<evidence type="ECO:0000313" key="5">
    <source>
        <dbReference type="Proteomes" id="UP000053688"/>
    </source>
</evidence>
<sequence>MLSDLLVYQLKNATQLAALLEKEKLAIANRNSSQIEFLAKEKIALIEQLKETDNHINSYPDISNIIKIKNFSKQIDKIYSIIRECKVLNLINGEVLERVRLSFSRLHSLIQEDNENGSIIYNSVGKKFTINTPGTDIKV</sequence>
<dbReference type="Pfam" id="PF05130">
    <property type="entry name" value="FlgN"/>
    <property type="match status" value="1"/>
</dbReference>
<reference evidence="4 5" key="1">
    <citation type="journal article" date="2014" name="Environ. Microbiol.">
        <title>Genomic signatures of obligate host dependence in the luminous bacterial symbiont of a vertebrate.</title>
        <authorList>
            <person name="Hendry T.A."/>
            <person name="de Wet J.R."/>
            <person name="Dunlap P.V."/>
        </authorList>
    </citation>
    <scope>NUCLEOTIDE SEQUENCE [LARGE SCALE GENOMIC DNA]</scope>
    <source>
        <strain evidence="4 5">Akat1</strain>
    </source>
</reference>
<gene>
    <name evidence="4" type="ORF">O1U_0435</name>
</gene>
<dbReference type="Gene3D" id="1.20.58.300">
    <property type="entry name" value="FlgN-like"/>
    <property type="match status" value="1"/>
</dbReference>
<evidence type="ECO:0008006" key="6">
    <source>
        <dbReference type="Google" id="ProtNLM"/>
    </source>
</evidence>
<comment type="similarity">
    <text evidence="2">Belongs to the FlgN family.</text>
</comment>
<evidence type="ECO:0000313" key="4">
    <source>
        <dbReference type="EMBL" id="EPE37972.1"/>
    </source>
</evidence>
<comment type="function">
    <text evidence="1">Required for the efficient initiation of filament assembly.</text>
</comment>
<dbReference type="Proteomes" id="UP000053688">
    <property type="component" value="Unassembled WGS sequence"/>
</dbReference>
<accession>S3DHQ0</accession>
<dbReference type="GO" id="GO:0044780">
    <property type="term" value="P:bacterial-type flagellum assembly"/>
    <property type="evidence" value="ECO:0007669"/>
    <property type="project" value="InterPro"/>
</dbReference>
<comment type="caution">
    <text evidence="4">The sequence shown here is derived from an EMBL/GenBank/DDBJ whole genome shotgun (WGS) entry which is preliminary data.</text>
</comment>
<keyword evidence="5" id="KW-1185">Reference proteome</keyword>
<evidence type="ECO:0000256" key="1">
    <source>
        <dbReference type="ARBA" id="ARBA00002397"/>
    </source>
</evidence>
<evidence type="ECO:0000256" key="3">
    <source>
        <dbReference type="ARBA" id="ARBA00022795"/>
    </source>
</evidence>
<dbReference type="eggNOG" id="ENOG5033AIS">
    <property type="taxonomic scope" value="Bacteria"/>
</dbReference>
<evidence type="ECO:0000256" key="2">
    <source>
        <dbReference type="ARBA" id="ARBA00007703"/>
    </source>
</evidence>
<organism evidence="4 5">
    <name type="scientific">Candidatus Photodesmus katoptron Akat1</name>
    <dbReference type="NCBI Taxonomy" id="1236703"/>
    <lineage>
        <taxon>Bacteria</taxon>
        <taxon>Pseudomonadati</taxon>
        <taxon>Pseudomonadota</taxon>
        <taxon>Gammaproteobacteria</taxon>
        <taxon>Vibrionales</taxon>
        <taxon>Vibrionaceae</taxon>
        <taxon>Candidatus Photodesmus</taxon>
    </lineage>
</organism>
<dbReference type="InterPro" id="IPR007809">
    <property type="entry name" value="FlgN-like"/>
</dbReference>
<dbReference type="EMBL" id="AMSD01000001">
    <property type="protein sequence ID" value="EPE37972.1"/>
    <property type="molecule type" value="Genomic_DNA"/>
</dbReference>
<dbReference type="SUPFAM" id="SSF140566">
    <property type="entry name" value="FlgN-like"/>
    <property type="match status" value="1"/>
</dbReference>
<dbReference type="InterPro" id="IPR036679">
    <property type="entry name" value="FlgN-like_sf"/>
</dbReference>
<dbReference type="STRING" id="28176.CF66_4026"/>
<protein>
    <recommendedName>
        <fullName evidence="6">FlgN protein</fullName>
    </recommendedName>
</protein>
<name>S3DHQ0_9GAMM</name>